<feature type="transmembrane region" description="Helical" evidence="2">
    <location>
        <begin position="12"/>
        <end position="34"/>
    </location>
</feature>
<keyword evidence="5" id="KW-1185">Reference proteome</keyword>
<feature type="compositionally biased region" description="Basic and acidic residues" evidence="1">
    <location>
        <begin position="198"/>
        <end position="208"/>
    </location>
</feature>
<dbReference type="InterPro" id="IPR024402">
    <property type="entry name" value="DUF2726"/>
</dbReference>
<evidence type="ECO:0000259" key="3">
    <source>
        <dbReference type="Pfam" id="PF10881"/>
    </source>
</evidence>
<sequence>MTDLFPISLIDWLVVSAVILLVLILAIGLLRRLFRRSPKQPYRLKPLFGPEEATALKLLEGAIGRELRIFPAVRLTDVLALSPKLKKAHQEQAWHRIYGERLDFVLCSPRDLKVRLAIALIDDSLSKTEHRNHHSLLQAVVDAGLPLVHLSAKTWPTEEELREEIQMALKQPAASESVMHAGKGRIEPTLGLPPEPELQDRQDTDHRL</sequence>
<feature type="domain" description="DUF2726" evidence="3">
    <location>
        <begin position="45"/>
        <end position="166"/>
    </location>
</feature>
<dbReference type="Pfam" id="PF10881">
    <property type="entry name" value="DUF2726"/>
    <property type="match status" value="1"/>
</dbReference>
<keyword evidence="2" id="KW-0472">Membrane</keyword>
<organism evidence="4 5">
    <name type="scientific">Zobellella aerophila</name>
    <dbReference type="NCBI Taxonomy" id="870480"/>
    <lineage>
        <taxon>Bacteria</taxon>
        <taxon>Pseudomonadati</taxon>
        <taxon>Pseudomonadota</taxon>
        <taxon>Gammaproteobacteria</taxon>
        <taxon>Aeromonadales</taxon>
        <taxon>Aeromonadaceae</taxon>
        <taxon>Zobellella</taxon>
    </lineage>
</organism>
<proteinExistence type="predicted"/>
<evidence type="ECO:0000313" key="5">
    <source>
        <dbReference type="Proteomes" id="UP001500795"/>
    </source>
</evidence>
<keyword evidence="2" id="KW-0812">Transmembrane</keyword>
<accession>A0ABP6VJR5</accession>
<comment type="caution">
    <text evidence="4">The sequence shown here is derived from an EMBL/GenBank/DDBJ whole genome shotgun (WGS) entry which is preliminary data.</text>
</comment>
<gene>
    <name evidence="4" type="ORF">GCM10022394_14960</name>
</gene>
<evidence type="ECO:0000256" key="1">
    <source>
        <dbReference type="SAM" id="MobiDB-lite"/>
    </source>
</evidence>
<protein>
    <recommendedName>
        <fullName evidence="3">DUF2726 domain-containing protein</fullName>
    </recommendedName>
</protein>
<dbReference type="Proteomes" id="UP001500795">
    <property type="component" value="Unassembled WGS sequence"/>
</dbReference>
<evidence type="ECO:0000256" key="2">
    <source>
        <dbReference type="SAM" id="Phobius"/>
    </source>
</evidence>
<keyword evidence="2" id="KW-1133">Transmembrane helix</keyword>
<reference evidence="5" key="1">
    <citation type="journal article" date="2019" name="Int. J. Syst. Evol. Microbiol.">
        <title>The Global Catalogue of Microorganisms (GCM) 10K type strain sequencing project: providing services to taxonomists for standard genome sequencing and annotation.</title>
        <authorList>
            <consortium name="The Broad Institute Genomics Platform"/>
            <consortium name="The Broad Institute Genome Sequencing Center for Infectious Disease"/>
            <person name="Wu L."/>
            <person name="Ma J."/>
        </authorList>
    </citation>
    <scope>NUCLEOTIDE SEQUENCE [LARGE SCALE GENOMIC DNA]</scope>
    <source>
        <strain evidence="5">JCM 17110</strain>
    </source>
</reference>
<dbReference type="RefSeq" id="WP_344956383.1">
    <property type="nucleotide sequence ID" value="NZ_BAABCX010000001.1"/>
</dbReference>
<evidence type="ECO:0000313" key="4">
    <source>
        <dbReference type="EMBL" id="GAA3536342.1"/>
    </source>
</evidence>
<name>A0ABP6VJR5_9GAMM</name>
<dbReference type="EMBL" id="BAABCX010000001">
    <property type="protein sequence ID" value="GAA3536342.1"/>
    <property type="molecule type" value="Genomic_DNA"/>
</dbReference>
<feature type="region of interest" description="Disordered" evidence="1">
    <location>
        <begin position="172"/>
        <end position="208"/>
    </location>
</feature>